<reference evidence="2 3" key="1">
    <citation type="journal article" date="2018" name="Sci. Rep.">
        <title>Comparative genomics provides insights into the lifestyle and reveals functional heterogeneity of dark septate endophytic fungi.</title>
        <authorList>
            <person name="Knapp D.G."/>
            <person name="Nemeth J.B."/>
            <person name="Barry K."/>
            <person name="Hainaut M."/>
            <person name="Henrissat B."/>
            <person name="Johnson J."/>
            <person name="Kuo A."/>
            <person name="Lim J.H.P."/>
            <person name="Lipzen A."/>
            <person name="Nolan M."/>
            <person name="Ohm R.A."/>
            <person name="Tamas L."/>
            <person name="Grigoriev I.V."/>
            <person name="Spatafora J.W."/>
            <person name="Nagy L.G."/>
            <person name="Kovacs G.M."/>
        </authorList>
    </citation>
    <scope>NUCLEOTIDE SEQUENCE [LARGE SCALE GENOMIC DNA]</scope>
    <source>
        <strain evidence="2 3">DSE2036</strain>
    </source>
</reference>
<keyword evidence="3" id="KW-1185">Reference proteome</keyword>
<protein>
    <submittedName>
        <fullName evidence="2">S-adenosyl-L-methionine-dependent methyltransferase</fullName>
    </submittedName>
</protein>
<dbReference type="AlphaFoldDB" id="A0A2V1E1Z4"/>
<dbReference type="Proteomes" id="UP000244855">
    <property type="component" value="Unassembled WGS sequence"/>
</dbReference>
<keyword evidence="2" id="KW-0489">Methyltransferase</keyword>
<accession>A0A2V1E1Z4</accession>
<dbReference type="PANTHER" id="PTHR45681:SF6">
    <property type="entry name" value="POLYKETIDE SYNTHASE 37"/>
    <property type="match status" value="1"/>
</dbReference>
<evidence type="ECO:0000313" key="2">
    <source>
        <dbReference type="EMBL" id="PVI03674.1"/>
    </source>
</evidence>
<keyword evidence="1 2" id="KW-0808">Transferase</keyword>
<dbReference type="InterPro" id="IPR050444">
    <property type="entry name" value="Polyketide_Synthase"/>
</dbReference>
<dbReference type="OrthoDB" id="3790359at2759"/>
<dbReference type="GO" id="GO:0008168">
    <property type="term" value="F:methyltransferase activity"/>
    <property type="evidence" value="ECO:0007669"/>
    <property type="project" value="UniProtKB-KW"/>
</dbReference>
<dbReference type="InterPro" id="IPR029063">
    <property type="entry name" value="SAM-dependent_MTases_sf"/>
</dbReference>
<dbReference type="SUPFAM" id="SSF53335">
    <property type="entry name" value="S-adenosyl-L-methionine-dependent methyltransferases"/>
    <property type="match status" value="1"/>
</dbReference>
<dbReference type="EMBL" id="KZ805328">
    <property type="protein sequence ID" value="PVI03674.1"/>
    <property type="molecule type" value="Genomic_DNA"/>
</dbReference>
<evidence type="ECO:0000256" key="1">
    <source>
        <dbReference type="ARBA" id="ARBA00022679"/>
    </source>
</evidence>
<dbReference type="STRING" id="97972.A0A2V1E1Z4"/>
<sequence length="123" mass="13824">METLPSKQNFTPGSYDLIIASQCLHATKNMTRTMQHTRELLKPGGKVVMVEGTREALDISFIFGTLSGWWLGEEETRQLTPCLDVQQWDEVLRDTGFNGTELVIPNCDREELHTLSVIVSTAV</sequence>
<proteinExistence type="predicted"/>
<gene>
    <name evidence="2" type="ORF">DM02DRAFT_726282</name>
</gene>
<organism evidence="2 3">
    <name type="scientific">Periconia macrospinosa</name>
    <dbReference type="NCBI Taxonomy" id="97972"/>
    <lineage>
        <taxon>Eukaryota</taxon>
        <taxon>Fungi</taxon>
        <taxon>Dikarya</taxon>
        <taxon>Ascomycota</taxon>
        <taxon>Pezizomycotina</taxon>
        <taxon>Dothideomycetes</taxon>
        <taxon>Pleosporomycetidae</taxon>
        <taxon>Pleosporales</taxon>
        <taxon>Massarineae</taxon>
        <taxon>Periconiaceae</taxon>
        <taxon>Periconia</taxon>
    </lineage>
</organism>
<dbReference type="PANTHER" id="PTHR45681">
    <property type="entry name" value="POLYKETIDE SYNTHASE 44-RELATED"/>
    <property type="match status" value="1"/>
</dbReference>
<dbReference type="GO" id="GO:0032259">
    <property type="term" value="P:methylation"/>
    <property type="evidence" value="ECO:0007669"/>
    <property type="project" value="UniProtKB-KW"/>
</dbReference>
<dbReference type="Gene3D" id="3.40.50.150">
    <property type="entry name" value="Vaccinia Virus protein VP39"/>
    <property type="match status" value="1"/>
</dbReference>
<evidence type="ECO:0000313" key="3">
    <source>
        <dbReference type="Proteomes" id="UP000244855"/>
    </source>
</evidence>
<name>A0A2V1E1Z4_9PLEO</name>
<dbReference type="Pfam" id="PF13489">
    <property type="entry name" value="Methyltransf_23"/>
    <property type="match status" value="1"/>
</dbReference>